<dbReference type="OrthoDB" id="2972445at2"/>
<sequence>MGTRNRAVLLPSVFLGPVSVEPLAAALAEAGWDVRIADPGVPSSATDLAQRYRSQVRAAGPAILVPHSNAGLFVPDLLAEATVRGAVFLDARLPATEPTRTTEVALVPPQLRSSIPVDATGAPVAWPFWWSPADRDSVFPSARWRAEVERRAPRLPAALLSAAVIVPPFAGTRSAYVSFGDTYQADRQRAADAGWPTLRLGGGHLHLMVDPVGVAAALLSLARRAGLTEAVPDARATGRKPG</sequence>
<dbReference type="RefSeq" id="WP_137448330.1">
    <property type="nucleotide sequence ID" value="NZ_SZZH01000001.1"/>
</dbReference>
<accession>A0A4U6QKJ5</accession>
<gene>
    <name evidence="1" type="ORF">FDO65_05095</name>
</gene>
<comment type="caution">
    <text evidence="1">The sequence shown here is derived from an EMBL/GenBank/DDBJ whole genome shotgun (WGS) entry which is preliminary data.</text>
</comment>
<name>A0A4U6QKJ5_9ACTN</name>
<proteinExistence type="predicted"/>
<dbReference type="InterPro" id="IPR029058">
    <property type="entry name" value="AB_hydrolase_fold"/>
</dbReference>
<keyword evidence="2" id="KW-1185">Reference proteome</keyword>
<dbReference type="AlphaFoldDB" id="A0A4U6QKJ5"/>
<evidence type="ECO:0000313" key="1">
    <source>
        <dbReference type="EMBL" id="TKV61027.1"/>
    </source>
</evidence>
<protein>
    <recommendedName>
        <fullName evidence="3">Alpha/beta hydrolase</fullName>
    </recommendedName>
</protein>
<organism evidence="1 2">
    <name type="scientific">Nakamurella flava</name>
    <dbReference type="NCBI Taxonomy" id="2576308"/>
    <lineage>
        <taxon>Bacteria</taxon>
        <taxon>Bacillati</taxon>
        <taxon>Actinomycetota</taxon>
        <taxon>Actinomycetes</taxon>
        <taxon>Nakamurellales</taxon>
        <taxon>Nakamurellaceae</taxon>
        <taxon>Nakamurella</taxon>
    </lineage>
</organism>
<reference evidence="1 2" key="1">
    <citation type="submission" date="2019-05" db="EMBL/GenBank/DDBJ databases">
        <title>Nakamurella sp. N5BH11, whole genome shotgun sequence.</title>
        <authorList>
            <person name="Tuo L."/>
        </authorList>
    </citation>
    <scope>NUCLEOTIDE SEQUENCE [LARGE SCALE GENOMIC DNA]</scope>
    <source>
        <strain evidence="1 2">N5BH11</strain>
    </source>
</reference>
<evidence type="ECO:0000313" key="2">
    <source>
        <dbReference type="Proteomes" id="UP000306985"/>
    </source>
</evidence>
<evidence type="ECO:0008006" key="3">
    <source>
        <dbReference type="Google" id="ProtNLM"/>
    </source>
</evidence>
<dbReference type="SUPFAM" id="SSF53474">
    <property type="entry name" value="alpha/beta-Hydrolases"/>
    <property type="match status" value="1"/>
</dbReference>
<dbReference type="EMBL" id="SZZH01000001">
    <property type="protein sequence ID" value="TKV61027.1"/>
    <property type="molecule type" value="Genomic_DNA"/>
</dbReference>
<dbReference type="Proteomes" id="UP000306985">
    <property type="component" value="Unassembled WGS sequence"/>
</dbReference>